<evidence type="ECO:0000313" key="3">
    <source>
        <dbReference type="Proteomes" id="UP000824169"/>
    </source>
</evidence>
<feature type="transmembrane region" description="Helical" evidence="1">
    <location>
        <begin position="395"/>
        <end position="412"/>
    </location>
</feature>
<keyword evidence="1" id="KW-0472">Membrane</keyword>
<accession>A0A9D1P4A2</accession>
<comment type="caution">
    <text evidence="2">The sequence shown here is derived from an EMBL/GenBank/DDBJ whole genome shotgun (WGS) entry which is preliminary data.</text>
</comment>
<feature type="transmembrane region" description="Helical" evidence="1">
    <location>
        <begin position="174"/>
        <end position="191"/>
    </location>
</feature>
<dbReference type="EMBL" id="DVOO01000022">
    <property type="protein sequence ID" value="HIV25686.1"/>
    <property type="molecule type" value="Genomic_DNA"/>
</dbReference>
<name>A0A9D1P4A2_9FIRM</name>
<feature type="transmembrane region" description="Helical" evidence="1">
    <location>
        <begin position="418"/>
        <end position="436"/>
    </location>
</feature>
<feature type="transmembrane region" description="Helical" evidence="1">
    <location>
        <begin position="91"/>
        <end position="116"/>
    </location>
</feature>
<evidence type="ECO:0000256" key="1">
    <source>
        <dbReference type="SAM" id="Phobius"/>
    </source>
</evidence>
<feature type="transmembrane region" description="Helical" evidence="1">
    <location>
        <begin position="44"/>
        <end position="61"/>
    </location>
</feature>
<feature type="transmembrane region" description="Helical" evidence="1">
    <location>
        <begin position="144"/>
        <end position="167"/>
    </location>
</feature>
<dbReference type="NCBIfam" id="TIGR04370">
    <property type="entry name" value="glyco_rpt_poly"/>
    <property type="match status" value="1"/>
</dbReference>
<organism evidence="2 3">
    <name type="scientific">Candidatus Scatomonas pullistercoris</name>
    <dbReference type="NCBI Taxonomy" id="2840920"/>
    <lineage>
        <taxon>Bacteria</taxon>
        <taxon>Bacillati</taxon>
        <taxon>Bacillota</taxon>
        <taxon>Clostridia</taxon>
        <taxon>Lachnospirales</taxon>
        <taxon>Lachnospiraceae</taxon>
        <taxon>Lachnospiraceae incertae sedis</taxon>
        <taxon>Candidatus Scatomonas</taxon>
    </lineage>
</organism>
<feature type="transmembrane region" description="Helical" evidence="1">
    <location>
        <begin position="20"/>
        <end position="38"/>
    </location>
</feature>
<feature type="transmembrane region" description="Helical" evidence="1">
    <location>
        <begin position="366"/>
        <end position="383"/>
    </location>
</feature>
<keyword evidence="1" id="KW-0812">Transmembrane</keyword>
<dbReference type="Proteomes" id="UP000824169">
    <property type="component" value="Unassembled WGS sequence"/>
</dbReference>
<reference evidence="2" key="2">
    <citation type="journal article" date="2021" name="PeerJ">
        <title>Extensive microbial diversity within the chicken gut microbiome revealed by metagenomics and culture.</title>
        <authorList>
            <person name="Gilroy R."/>
            <person name="Ravi A."/>
            <person name="Getino M."/>
            <person name="Pursley I."/>
            <person name="Horton D.L."/>
            <person name="Alikhan N.F."/>
            <person name="Baker D."/>
            <person name="Gharbi K."/>
            <person name="Hall N."/>
            <person name="Watson M."/>
            <person name="Adriaenssens E.M."/>
            <person name="Foster-Nyarko E."/>
            <person name="Jarju S."/>
            <person name="Secka A."/>
            <person name="Antonio M."/>
            <person name="Oren A."/>
            <person name="Chaudhuri R.R."/>
            <person name="La Ragione R."/>
            <person name="Hildebrand F."/>
            <person name="Pallen M.J."/>
        </authorList>
    </citation>
    <scope>NUCLEOTIDE SEQUENCE</scope>
    <source>
        <strain evidence="2">CHK188-20938</strain>
    </source>
</reference>
<evidence type="ECO:0000313" key="2">
    <source>
        <dbReference type="EMBL" id="HIV25686.1"/>
    </source>
</evidence>
<protein>
    <submittedName>
        <fullName evidence="2">Oligosaccharide repeat unit polymerase</fullName>
    </submittedName>
</protein>
<keyword evidence="1" id="KW-1133">Transmembrane helix</keyword>
<reference evidence="2" key="1">
    <citation type="submission" date="2020-10" db="EMBL/GenBank/DDBJ databases">
        <authorList>
            <person name="Gilroy R."/>
        </authorList>
    </citation>
    <scope>NUCLEOTIDE SEQUENCE</scope>
    <source>
        <strain evidence="2">CHK188-20938</strain>
    </source>
</reference>
<sequence>MTQDTISTKSIKLPNLMRYLLIYLCITVFLCFFGPIHFNIRNPILLLFYISAYHLALWVGYKVACKGDIRKYPVLESSAFSRKDKIVLKRVIIIGLIFDVLLLVLVCGTVNPAGIFEKVMEGIMSPSTRYDNAFIEGNARGSSIASLMVTFGMPITIMALILSIYFYSDLKRGYKFCTIILYFIHLCYCLTQGANEGVFDIAIYIGVALYLRLQHQNVNRQRLHMKKKKKIMLIIAVGILMYIAFSFFTENIIGRTQANFAFGTLGENYYDKSAAINKYIPEGLYITFVYLTAYLCEGYYGMSLATTLEWVPNWGMGFSPFIRNNLSGILGVDLFANSYQVRIDEVYDWGALRNFHTAYTFWANDVGYIGVIFIMFILGYVFGKCYRASILRQSKSAIIMMPLLVTMIFYLPANNKVFVQPASMLLMVYLVGYEFLKYSSKRKNRGI</sequence>
<gene>
    <name evidence="2" type="ORF">IAB71_07920</name>
</gene>
<dbReference type="AlphaFoldDB" id="A0A9D1P4A2"/>
<feature type="transmembrane region" description="Helical" evidence="1">
    <location>
        <begin position="233"/>
        <end position="253"/>
    </location>
</feature>
<proteinExistence type="predicted"/>